<keyword evidence="4" id="KW-1185">Reference proteome</keyword>
<dbReference type="AlphaFoldDB" id="A0A1T5E5N4"/>
<dbReference type="InterPro" id="IPR006860">
    <property type="entry name" value="FecR"/>
</dbReference>
<sequence length="345" mass="38544">MSKENFYTLLSRYRSGNCTDQEKRLVEQWFATLDEEIPQRTSQENNAIEERIWNAIQHQTEAEKPVFQMMIWKWASAAVIILALGWAGYQYKNSRNPLLTNSAVSSVIHKNLTTETNSTNQPKAIKLPDGSQIELSPSSSIAYEPSFSGVRREVFLEGKAFFRVQRDTERPFFVHTGDVVTKVLGTSFWVNGSEDKSAIEVSVLTGKVSVSQHARADGTETSKIKDGVILTANQRVKYTVQTRSFETGLVSNPVPVMAEKKGKPVAESFDFQDNPFSEVIAKLEETYGIEIILEDETFTGCLFSGNITKQPLFTKLDLLCNSVNASYEVRGTRILISGKGCAVTN</sequence>
<accession>A0A1T5E5N4</accession>
<dbReference type="Gene3D" id="2.60.120.1440">
    <property type="match status" value="1"/>
</dbReference>
<proteinExistence type="predicted"/>
<evidence type="ECO:0000259" key="1">
    <source>
        <dbReference type="Pfam" id="PF04773"/>
    </source>
</evidence>
<gene>
    <name evidence="3" type="ORF">SAMN05660293_02170</name>
</gene>
<dbReference type="Proteomes" id="UP000190897">
    <property type="component" value="Unassembled WGS sequence"/>
</dbReference>
<evidence type="ECO:0000313" key="3">
    <source>
        <dbReference type="EMBL" id="SKB79123.1"/>
    </source>
</evidence>
<feature type="domain" description="FecR protein" evidence="1">
    <location>
        <begin position="119"/>
        <end position="208"/>
    </location>
</feature>
<evidence type="ECO:0000259" key="2">
    <source>
        <dbReference type="Pfam" id="PF16344"/>
    </source>
</evidence>
<dbReference type="STRING" id="651661.SAMN05660293_02170"/>
<dbReference type="PANTHER" id="PTHR30273:SF2">
    <property type="entry name" value="PROTEIN FECR"/>
    <property type="match status" value="1"/>
</dbReference>
<dbReference type="Pfam" id="PF16344">
    <property type="entry name" value="FecR_C"/>
    <property type="match status" value="1"/>
</dbReference>
<protein>
    <submittedName>
        <fullName evidence="3">FecR family protein</fullName>
    </submittedName>
</protein>
<dbReference type="InterPro" id="IPR012373">
    <property type="entry name" value="Ferrdict_sens_TM"/>
</dbReference>
<dbReference type="EMBL" id="FUZA01000002">
    <property type="protein sequence ID" value="SKB79123.1"/>
    <property type="molecule type" value="Genomic_DNA"/>
</dbReference>
<dbReference type="Pfam" id="PF04773">
    <property type="entry name" value="FecR"/>
    <property type="match status" value="1"/>
</dbReference>
<organism evidence="3 4">
    <name type="scientific">Dyadobacter psychrophilus</name>
    <dbReference type="NCBI Taxonomy" id="651661"/>
    <lineage>
        <taxon>Bacteria</taxon>
        <taxon>Pseudomonadati</taxon>
        <taxon>Bacteroidota</taxon>
        <taxon>Cytophagia</taxon>
        <taxon>Cytophagales</taxon>
        <taxon>Spirosomataceae</taxon>
        <taxon>Dyadobacter</taxon>
    </lineage>
</organism>
<dbReference type="Gene3D" id="3.55.50.30">
    <property type="match status" value="1"/>
</dbReference>
<dbReference type="PIRSF" id="PIRSF018266">
    <property type="entry name" value="FecR"/>
    <property type="match status" value="1"/>
</dbReference>
<evidence type="ECO:0000313" key="4">
    <source>
        <dbReference type="Proteomes" id="UP000190897"/>
    </source>
</evidence>
<feature type="domain" description="Protein FecR C-terminal" evidence="2">
    <location>
        <begin position="269"/>
        <end position="336"/>
    </location>
</feature>
<dbReference type="PANTHER" id="PTHR30273">
    <property type="entry name" value="PERIPLASMIC SIGNAL SENSOR AND SIGMA FACTOR ACTIVATOR FECR-RELATED"/>
    <property type="match status" value="1"/>
</dbReference>
<reference evidence="4" key="1">
    <citation type="submission" date="2017-02" db="EMBL/GenBank/DDBJ databases">
        <authorList>
            <person name="Varghese N."/>
            <person name="Submissions S."/>
        </authorList>
    </citation>
    <scope>NUCLEOTIDE SEQUENCE [LARGE SCALE GENOMIC DNA]</scope>
    <source>
        <strain evidence="4">DSM 22270</strain>
    </source>
</reference>
<dbReference type="GO" id="GO:0016989">
    <property type="term" value="F:sigma factor antagonist activity"/>
    <property type="evidence" value="ECO:0007669"/>
    <property type="project" value="TreeGrafter"/>
</dbReference>
<name>A0A1T5E5N4_9BACT</name>
<dbReference type="RefSeq" id="WP_082214671.1">
    <property type="nucleotide sequence ID" value="NZ_FUZA01000002.1"/>
</dbReference>
<dbReference type="OrthoDB" id="645173at2"/>
<dbReference type="InterPro" id="IPR032508">
    <property type="entry name" value="FecR_C"/>
</dbReference>